<gene>
    <name evidence="2" type="ORF">GRI48_12370</name>
</gene>
<dbReference type="InterPro" id="IPR002725">
    <property type="entry name" value="YgjP-like_metallopeptidase"/>
</dbReference>
<accession>A0A844YF74</accession>
<reference evidence="2 3" key="1">
    <citation type="submission" date="2019-12" db="EMBL/GenBank/DDBJ databases">
        <title>Genomic-based taxomic classification of the family Erythrobacteraceae.</title>
        <authorList>
            <person name="Xu L."/>
        </authorList>
    </citation>
    <scope>NUCLEOTIDE SEQUENCE [LARGE SCALE GENOMIC DNA]</scope>
    <source>
        <strain evidence="2 3">MCCC 1A09965</strain>
    </source>
</reference>
<dbReference type="Gene3D" id="3.30.2010.10">
    <property type="entry name" value="Metalloproteases ('zincins'), catalytic domain"/>
    <property type="match status" value="1"/>
</dbReference>
<proteinExistence type="predicted"/>
<comment type="caution">
    <text evidence="2">The sequence shown here is derived from an EMBL/GenBank/DDBJ whole genome shotgun (WGS) entry which is preliminary data.</text>
</comment>
<evidence type="ECO:0000313" key="3">
    <source>
        <dbReference type="Proteomes" id="UP000445582"/>
    </source>
</evidence>
<sequence length="240" mass="27002">MIEWLRSAEIDPQIELAGRSVPIALRRLARAKRLTMRLAPDGSEVRITLPRWCASKEALAFVHARRDWLEGELAKIPLRQPPAAGGAIAFRGIEHAIEWDARKPRKPAVSDRRITLGGPSETLSQRLQRWLEGEARALLQADLEHYCARLGLAVPRLALSRAQRRWGSCSTSGTLRINWRLVQAPDFVRRSVVAHEVAHLVHFDHSPAFHTMLGELFEGDLAAADRWLKVHGRTLYAAFG</sequence>
<dbReference type="RefSeq" id="WP_160676724.1">
    <property type="nucleotide sequence ID" value="NZ_WTYN01000003.1"/>
</dbReference>
<evidence type="ECO:0000313" key="2">
    <source>
        <dbReference type="EMBL" id="MXO63806.1"/>
    </source>
</evidence>
<dbReference type="PANTHER" id="PTHR30399">
    <property type="entry name" value="UNCHARACTERIZED PROTEIN YGJP"/>
    <property type="match status" value="1"/>
</dbReference>
<dbReference type="OrthoDB" id="9795402at2"/>
<dbReference type="CDD" id="cd07344">
    <property type="entry name" value="M48_yhfN_like"/>
    <property type="match status" value="1"/>
</dbReference>
<keyword evidence="3" id="KW-1185">Reference proteome</keyword>
<dbReference type="Pfam" id="PF01863">
    <property type="entry name" value="YgjP-like"/>
    <property type="match status" value="1"/>
</dbReference>
<organism evidence="2 3">
    <name type="scientific">Qipengyuania oceanensis</name>
    <dbReference type="NCBI Taxonomy" id="1463597"/>
    <lineage>
        <taxon>Bacteria</taxon>
        <taxon>Pseudomonadati</taxon>
        <taxon>Pseudomonadota</taxon>
        <taxon>Alphaproteobacteria</taxon>
        <taxon>Sphingomonadales</taxon>
        <taxon>Erythrobacteraceae</taxon>
        <taxon>Qipengyuania</taxon>
    </lineage>
</organism>
<evidence type="ECO:0000259" key="1">
    <source>
        <dbReference type="Pfam" id="PF01863"/>
    </source>
</evidence>
<dbReference type="AlphaFoldDB" id="A0A844YF74"/>
<dbReference type="EMBL" id="WTYN01000003">
    <property type="protein sequence ID" value="MXO63806.1"/>
    <property type="molecule type" value="Genomic_DNA"/>
</dbReference>
<dbReference type="Proteomes" id="UP000445582">
    <property type="component" value="Unassembled WGS sequence"/>
</dbReference>
<feature type="domain" description="YgjP-like metallopeptidase" evidence="1">
    <location>
        <begin position="35"/>
        <end position="230"/>
    </location>
</feature>
<name>A0A844YF74_9SPHN</name>
<protein>
    <submittedName>
        <fullName evidence="2">DUF45 domain-containing protein</fullName>
    </submittedName>
</protein>
<dbReference type="PANTHER" id="PTHR30399:SF1">
    <property type="entry name" value="UTP PYROPHOSPHATASE"/>
    <property type="match status" value="1"/>
</dbReference>
<dbReference type="InterPro" id="IPR053136">
    <property type="entry name" value="UTP_pyrophosphatase-like"/>
</dbReference>